<reference evidence="1" key="1">
    <citation type="submission" date="2023-02" db="EMBL/GenBank/DDBJ databases">
        <title>Kitasatospora phosalacinea NBRC 14362.</title>
        <authorList>
            <person name="Ichikawa N."/>
            <person name="Sato H."/>
            <person name="Tonouchi N."/>
        </authorList>
    </citation>
    <scope>NUCLEOTIDE SEQUENCE</scope>
    <source>
        <strain evidence="1">NBRC 14362</strain>
    </source>
</reference>
<dbReference type="EMBL" id="BSRX01000016">
    <property type="protein sequence ID" value="GLW55085.1"/>
    <property type="molecule type" value="Genomic_DNA"/>
</dbReference>
<name>A0A9W6PFJ1_9ACTN</name>
<evidence type="ECO:0000313" key="2">
    <source>
        <dbReference type="Proteomes" id="UP001165143"/>
    </source>
</evidence>
<comment type="caution">
    <text evidence="1">The sequence shown here is derived from an EMBL/GenBank/DDBJ whole genome shotgun (WGS) entry which is preliminary data.</text>
</comment>
<sequence length="159" mass="16343">MQNGSHLIPAVQGLTITGDTQSGSTYDLIVGPGRAWSENGDTGAAGTFSRASLPFALVDRNQNCVHNGGLSFPYNAAAVSIAAYQVTAEACALHQFDVWGQLAATYDAHGVPDAVALENAHAAEVGNRMPTKPLSALATDHPAAGLDLAAFGSGITPRR</sequence>
<dbReference type="AlphaFoldDB" id="A0A9W6PFJ1"/>
<accession>A0A9W6PFJ1</accession>
<evidence type="ECO:0000313" key="1">
    <source>
        <dbReference type="EMBL" id="GLW55085.1"/>
    </source>
</evidence>
<dbReference type="Proteomes" id="UP001165143">
    <property type="component" value="Unassembled WGS sequence"/>
</dbReference>
<dbReference type="RefSeq" id="WP_033253419.1">
    <property type="nucleotide sequence ID" value="NZ_BSRX01000016.1"/>
</dbReference>
<proteinExistence type="predicted"/>
<organism evidence="1 2">
    <name type="scientific">Kitasatospora phosalacinea</name>
    <dbReference type="NCBI Taxonomy" id="2065"/>
    <lineage>
        <taxon>Bacteria</taxon>
        <taxon>Bacillati</taxon>
        <taxon>Actinomycetota</taxon>
        <taxon>Actinomycetes</taxon>
        <taxon>Kitasatosporales</taxon>
        <taxon>Streptomycetaceae</taxon>
        <taxon>Kitasatospora</taxon>
    </lineage>
</organism>
<gene>
    <name evidence="1" type="ORF">Kpho01_30960</name>
</gene>
<protein>
    <submittedName>
        <fullName evidence="1">Uncharacterized protein</fullName>
    </submittedName>
</protein>
<dbReference type="OrthoDB" id="9814204at2"/>